<keyword evidence="3" id="KW-1185">Reference proteome</keyword>
<name>A0ABW5FRQ6_9PSEU</name>
<comment type="caution">
    <text evidence="2">The sequence shown here is derived from an EMBL/GenBank/DDBJ whole genome shotgun (WGS) entry which is preliminary data.</text>
</comment>
<dbReference type="RefSeq" id="WP_378264949.1">
    <property type="nucleotide sequence ID" value="NZ_JBHUKR010000007.1"/>
</dbReference>
<dbReference type="Proteomes" id="UP001597417">
    <property type="component" value="Unassembled WGS sequence"/>
</dbReference>
<accession>A0ABW5FRQ6</accession>
<evidence type="ECO:0000259" key="1">
    <source>
        <dbReference type="Pfam" id="PF10593"/>
    </source>
</evidence>
<proteinExistence type="predicted"/>
<dbReference type="Pfam" id="PF10593">
    <property type="entry name" value="Z1"/>
    <property type="match status" value="1"/>
</dbReference>
<protein>
    <submittedName>
        <fullName evidence="2">Z1 domain-containing protein</fullName>
    </submittedName>
</protein>
<evidence type="ECO:0000313" key="2">
    <source>
        <dbReference type="EMBL" id="MFD2417304.1"/>
    </source>
</evidence>
<gene>
    <name evidence="2" type="ORF">ACFSXZ_13325</name>
</gene>
<feature type="domain" description="Putative endonuclease Z1" evidence="1">
    <location>
        <begin position="483"/>
        <end position="717"/>
    </location>
</feature>
<dbReference type="InterPro" id="IPR018310">
    <property type="entry name" value="Put_endonuclease_Z1-dom"/>
</dbReference>
<organism evidence="2 3">
    <name type="scientific">Amycolatopsis pigmentata</name>
    <dbReference type="NCBI Taxonomy" id="450801"/>
    <lineage>
        <taxon>Bacteria</taxon>
        <taxon>Bacillati</taxon>
        <taxon>Actinomycetota</taxon>
        <taxon>Actinomycetes</taxon>
        <taxon>Pseudonocardiales</taxon>
        <taxon>Pseudonocardiaceae</taxon>
        <taxon>Amycolatopsis</taxon>
    </lineage>
</organism>
<sequence length="963" mass="108462">MTTPFTEAHLAALAAMDKLGRPADLVGMAADHAKWIDGDITVDANALLDYLTTAGVNDPLWSQLRTQTVVWDAAVGPGWADSTPANTQQRRAVITRRLNLDEPTTQLLNTKIPVAGIELPTVIAREWTPWYTDEIRRHRSYYWNHYIDHLQRNGWAPDARASLDIATDRVVERLTDPTQPEAYKAKGLVVGYVQSGKTANFTGVLAKAIDAGYRLIIVLTGTTDLLRAQTQRRLDMELVGRENILAGIDENDPLATDGLDYQLDKDWIGRRFLEHGTLPRRAGRPNIHRLTTQRGDYKSLQQGIIALDFPRRDEDRPIYDPANLFTTDARLAVVKKNASVLTKLVADLRKSAARTEDLPVLIVDDESDQASVNTSNPKKWQEDQKHRTSINRLIAQLLGMLPRAQYIGYTATPFANVFIDPNDAEDIFPNDFLISLARTPGYMGSADFHDLDSNDDARNFANSNEKAHIRILPPAPSEDDHDLREAMDAYVLAGAIKLYRRENGQGEFRHHTMLVHENMKTAVHREQAERIRRLWDMSGYYTSTAHERLRILFERDHLKVMQARSDGAPVPDDFAALAPYLAKTIAQIGESGNPVLVVNSDKIEGEDLDFDQNPVWRILVGGNKLARGFTVEGLTVSYYRRVTKQGDTLMQMGRWFGYRKGYRDLVRLYVTKELYDAFEAVCRDEEYFRSELRRYSEWVDGRPQVTPAQVPPLVAQHLPWLKPTATNKMYNARLTERRSPGRGIEPTAYPILPNDIADNVETMLPLIETATQRARFKLSKARDYPAYIGLLPHAALISALDALRWADNDNFAPDLRWLKTLTPQQIEDWAIIVPQLTDQSPTSKILGNGPFSLHKRQRRRSPYFGAISDPKHRLAADRIAGVDSSIVDPDADAWRGPGRGSVMLYPVFEGNEPLIHGDEATPGSLVICFRITAPPSTQPRNGRLITFVTQDSRRPTKAIVDAS</sequence>
<reference evidence="3" key="1">
    <citation type="journal article" date="2019" name="Int. J. Syst. Evol. Microbiol.">
        <title>The Global Catalogue of Microorganisms (GCM) 10K type strain sequencing project: providing services to taxonomists for standard genome sequencing and annotation.</title>
        <authorList>
            <consortium name="The Broad Institute Genomics Platform"/>
            <consortium name="The Broad Institute Genome Sequencing Center for Infectious Disease"/>
            <person name="Wu L."/>
            <person name="Ma J."/>
        </authorList>
    </citation>
    <scope>NUCLEOTIDE SEQUENCE [LARGE SCALE GENOMIC DNA]</scope>
    <source>
        <strain evidence="3">CGMCC 4.7645</strain>
    </source>
</reference>
<dbReference type="EMBL" id="JBHUKR010000007">
    <property type="protein sequence ID" value="MFD2417304.1"/>
    <property type="molecule type" value="Genomic_DNA"/>
</dbReference>
<evidence type="ECO:0000313" key="3">
    <source>
        <dbReference type="Proteomes" id="UP001597417"/>
    </source>
</evidence>